<dbReference type="SUPFAM" id="SSF55874">
    <property type="entry name" value="ATPase domain of HSP90 chaperone/DNA topoisomerase II/histidine kinase"/>
    <property type="match status" value="1"/>
</dbReference>
<comment type="catalytic activity">
    <reaction evidence="1">
        <text>ATP + protein L-histidine = ADP + protein N-phospho-L-histidine.</text>
        <dbReference type="EC" id="2.7.13.3"/>
    </reaction>
</comment>
<dbReference type="FunFam" id="3.30.565.10:FF:000010">
    <property type="entry name" value="Sensor histidine kinase RcsC"/>
    <property type="match status" value="1"/>
</dbReference>
<dbReference type="InterPro" id="IPR036641">
    <property type="entry name" value="HPT_dom_sf"/>
</dbReference>
<dbReference type="InterPro" id="IPR036890">
    <property type="entry name" value="HATPase_C_sf"/>
</dbReference>
<dbReference type="SUPFAM" id="SSF47384">
    <property type="entry name" value="Homodimeric domain of signal transducing histidine kinase"/>
    <property type="match status" value="1"/>
</dbReference>
<feature type="domain" description="Response regulatory" evidence="15">
    <location>
        <begin position="602"/>
        <end position="718"/>
    </location>
</feature>
<keyword evidence="11 13" id="KW-0472">Membrane</keyword>
<dbReference type="NCBIfam" id="TIGR00229">
    <property type="entry name" value="sensory_box"/>
    <property type="match status" value="1"/>
</dbReference>
<dbReference type="Gene3D" id="3.30.565.10">
    <property type="entry name" value="Histidine kinase-like ATPase, C-terminal domain"/>
    <property type="match status" value="1"/>
</dbReference>
<evidence type="ECO:0000256" key="9">
    <source>
        <dbReference type="ARBA" id="ARBA00022989"/>
    </source>
</evidence>
<dbReference type="STRING" id="657014.SAMN04488092_11498"/>
<dbReference type="InterPro" id="IPR013767">
    <property type="entry name" value="PAS_fold"/>
</dbReference>
<dbReference type="Pfam" id="PF00512">
    <property type="entry name" value="HisKA"/>
    <property type="match status" value="1"/>
</dbReference>
<keyword evidence="6 13" id="KW-0812">Transmembrane</keyword>
<evidence type="ECO:0000256" key="6">
    <source>
        <dbReference type="ARBA" id="ARBA00022692"/>
    </source>
</evidence>
<sequence length="842" mass="93279">MWPKVTRLGRKWGQAVLLVFGVLLSLVLAIQLWLQISSRLEELRSARLDNAIWTVTQLEVEFLELDMAVLELFRKGDVGAINLRRRFNVFYSRVDTLLQSPIYRESIRRIGNLDALSDIASENRRIAKMIDDSGGMLMPIADGLSRRVEALRPIVRQISTNGNFLLATQGERKREEVAAVLKQLTVVSSVLFASLAGLALLFFRLYVQNKRRARDNRQTSARLSTIVSTSPDAIVVTDEAGHIMEFNPAAEQILAMSRDKALGRTLSEFLSNPDGTAVQLPMQLEPGPTRRQFLGLGADGHKFPVEVSQGIARIRSRQVVVYFLRDITTRLDSERTLKTSRDRALAGDRAKSRFLAVMSHEMRTPLNGILGIVELMRDAPGRREDAHYLSLLQTSGQILLNHVNDVLDITQIEAAGVKLSNAPFDLDTMLAELIAAMGPSAQRRGNSLSLSRPETPLGWFSGDVQRLRQVLANLLGNAIKFTENGDITLLASVGPIDQGGSQVLEFHVSDTGVGIAEQEQTRIFDDFVRLDCGVHSQTEGTGLGLGITKRLISAMGGTIDVESIHGEGSLFWVTLSLPQVNPDDLVAEVEDEHPLELGRALRVLLVEDNPTNRFILREMLERDGHEVFEAVDGLEGVTVAQAELFDLILMDINMPIMGGIEATRRIRVSGASMNCRIVALTAHVMDRDAGLYREVGIDDVVPKPISRNNLRRVLTGNAAEWSGSSDRVTVDVVVLLQLVRMIGPVKADRMLEGVLDQGNEFVADLDRADALSPDEVLDMVHAFSGSAAMIGARRLRNTLSHMEKRLRVDTDVDIKPWVEPLQMLWDETQLGISEFREQQSAL</sequence>
<dbReference type="SMART" id="SM00448">
    <property type="entry name" value="REC"/>
    <property type="match status" value="1"/>
</dbReference>
<dbReference type="Pfam" id="PF00072">
    <property type="entry name" value="Response_reg"/>
    <property type="match status" value="1"/>
</dbReference>
<dbReference type="InterPro" id="IPR003661">
    <property type="entry name" value="HisK_dim/P_dom"/>
</dbReference>
<dbReference type="Gene3D" id="1.20.120.160">
    <property type="entry name" value="HPT domain"/>
    <property type="match status" value="1"/>
</dbReference>
<dbReference type="Pfam" id="PF00989">
    <property type="entry name" value="PAS"/>
    <property type="match status" value="1"/>
</dbReference>
<gene>
    <name evidence="17" type="ORF">SAMN04488092_11498</name>
</gene>
<feature type="domain" description="Histidine kinase" evidence="14">
    <location>
        <begin position="357"/>
        <end position="579"/>
    </location>
</feature>
<dbReference type="PRINTS" id="PR00344">
    <property type="entry name" value="BCTRLSENSOR"/>
</dbReference>
<evidence type="ECO:0000259" key="14">
    <source>
        <dbReference type="PROSITE" id="PS50109"/>
    </source>
</evidence>
<dbReference type="InterPro" id="IPR004358">
    <property type="entry name" value="Sig_transdc_His_kin-like_C"/>
</dbReference>
<feature type="domain" description="PAS" evidence="16">
    <location>
        <begin position="219"/>
        <end position="274"/>
    </location>
</feature>
<reference evidence="17 18" key="1">
    <citation type="submission" date="2016-10" db="EMBL/GenBank/DDBJ databases">
        <authorList>
            <person name="de Groot N.N."/>
        </authorList>
    </citation>
    <scope>NUCLEOTIDE SEQUENCE [LARGE SCALE GENOMIC DNA]</scope>
    <source>
        <strain evidence="17 18">DSM 22007</strain>
    </source>
</reference>
<evidence type="ECO:0000256" key="8">
    <source>
        <dbReference type="ARBA" id="ARBA00022840"/>
    </source>
</evidence>
<dbReference type="InterPro" id="IPR011006">
    <property type="entry name" value="CheY-like_superfamily"/>
</dbReference>
<dbReference type="InterPro" id="IPR035965">
    <property type="entry name" value="PAS-like_dom_sf"/>
</dbReference>
<dbReference type="Gene3D" id="1.10.287.130">
    <property type="match status" value="1"/>
</dbReference>
<evidence type="ECO:0000256" key="5">
    <source>
        <dbReference type="ARBA" id="ARBA00022553"/>
    </source>
</evidence>
<dbReference type="InterPro" id="IPR000014">
    <property type="entry name" value="PAS"/>
</dbReference>
<keyword evidence="4" id="KW-1003">Cell membrane</keyword>
<evidence type="ECO:0000256" key="4">
    <source>
        <dbReference type="ARBA" id="ARBA00022475"/>
    </source>
</evidence>
<keyword evidence="18" id="KW-1185">Reference proteome</keyword>
<keyword evidence="9 13" id="KW-1133">Transmembrane helix</keyword>
<dbReference type="InterPro" id="IPR003594">
    <property type="entry name" value="HATPase_dom"/>
</dbReference>
<dbReference type="Proteomes" id="UP000198634">
    <property type="component" value="Unassembled WGS sequence"/>
</dbReference>
<keyword evidence="5 12" id="KW-0597">Phosphoprotein</keyword>
<dbReference type="SUPFAM" id="SSF55785">
    <property type="entry name" value="PYP-like sensor domain (PAS domain)"/>
    <property type="match status" value="1"/>
</dbReference>
<dbReference type="EC" id="2.7.13.3" evidence="3"/>
<evidence type="ECO:0000313" key="17">
    <source>
        <dbReference type="EMBL" id="SEQ84394.1"/>
    </source>
</evidence>
<feature type="modified residue" description="4-aspartylphosphate" evidence="12">
    <location>
        <position position="651"/>
    </location>
</feature>
<dbReference type="AlphaFoldDB" id="A0A1H9JBY4"/>
<keyword evidence="10" id="KW-0902">Two-component regulatory system</keyword>
<accession>A0A1H9JBY4</accession>
<dbReference type="InterPro" id="IPR036097">
    <property type="entry name" value="HisK_dim/P_sf"/>
</dbReference>
<dbReference type="SMART" id="SM00388">
    <property type="entry name" value="HisKA"/>
    <property type="match status" value="1"/>
</dbReference>
<dbReference type="SMART" id="SM00387">
    <property type="entry name" value="HATPase_c"/>
    <property type="match status" value="1"/>
</dbReference>
<evidence type="ECO:0000256" key="2">
    <source>
        <dbReference type="ARBA" id="ARBA00004651"/>
    </source>
</evidence>
<dbReference type="EMBL" id="FOEP01000014">
    <property type="protein sequence ID" value="SEQ84394.1"/>
    <property type="molecule type" value="Genomic_DNA"/>
</dbReference>
<dbReference type="PANTHER" id="PTHR45339">
    <property type="entry name" value="HYBRID SIGNAL TRANSDUCTION HISTIDINE KINASE J"/>
    <property type="match status" value="1"/>
</dbReference>
<dbReference type="GO" id="GO:0000155">
    <property type="term" value="F:phosphorelay sensor kinase activity"/>
    <property type="evidence" value="ECO:0007669"/>
    <property type="project" value="InterPro"/>
</dbReference>
<dbReference type="SUPFAM" id="SSF52172">
    <property type="entry name" value="CheY-like"/>
    <property type="match status" value="1"/>
</dbReference>
<protein>
    <recommendedName>
        <fullName evidence="3">histidine kinase</fullName>
        <ecNumber evidence="3">2.7.13.3</ecNumber>
    </recommendedName>
</protein>
<feature type="transmembrane region" description="Helical" evidence="13">
    <location>
        <begin position="184"/>
        <end position="207"/>
    </location>
</feature>
<dbReference type="Gene3D" id="3.30.450.20">
    <property type="entry name" value="PAS domain"/>
    <property type="match status" value="1"/>
</dbReference>
<keyword evidence="7" id="KW-0547">Nucleotide-binding</keyword>
<dbReference type="CDD" id="cd00082">
    <property type="entry name" value="HisKA"/>
    <property type="match status" value="1"/>
</dbReference>
<keyword evidence="8" id="KW-0067">ATP-binding</keyword>
<dbReference type="PROSITE" id="PS50110">
    <property type="entry name" value="RESPONSE_REGULATORY"/>
    <property type="match status" value="1"/>
</dbReference>
<dbReference type="CDD" id="cd17546">
    <property type="entry name" value="REC_hyHK_CKI1_RcsC-like"/>
    <property type="match status" value="1"/>
</dbReference>
<dbReference type="CDD" id="cd16922">
    <property type="entry name" value="HATPase_EvgS-ArcB-TorS-like"/>
    <property type="match status" value="1"/>
</dbReference>
<evidence type="ECO:0000256" key="12">
    <source>
        <dbReference type="PROSITE-ProRule" id="PRU00169"/>
    </source>
</evidence>
<dbReference type="Pfam" id="PF02518">
    <property type="entry name" value="HATPase_c"/>
    <property type="match status" value="1"/>
</dbReference>
<dbReference type="PANTHER" id="PTHR45339:SF1">
    <property type="entry name" value="HYBRID SIGNAL TRANSDUCTION HISTIDINE KINASE J"/>
    <property type="match status" value="1"/>
</dbReference>
<name>A0A1H9JBY4_9RHOB</name>
<dbReference type="SUPFAM" id="SSF47226">
    <property type="entry name" value="Histidine-containing phosphotransfer domain, HPT domain"/>
    <property type="match status" value="1"/>
</dbReference>
<feature type="transmembrane region" description="Helical" evidence="13">
    <location>
        <begin position="12"/>
        <end position="34"/>
    </location>
</feature>
<comment type="subcellular location">
    <subcellularLocation>
        <location evidence="2">Cell membrane</location>
        <topology evidence="2">Multi-pass membrane protein</topology>
    </subcellularLocation>
</comment>
<evidence type="ECO:0000259" key="16">
    <source>
        <dbReference type="PROSITE" id="PS50112"/>
    </source>
</evidence>
<evidence type="ECO:0000256" key="13">
    <source>
        <dbReference type="SAM" id="Phobius"/>
    </source>
</evidence>
<dbReference type="InterPro" id="IPR001789">
    <property type="entry name" value="Sig_transdc_resp-reg_receiver"/>
</dbReference>
<evidence type="ECO:0000259" key="15">
    <source>
        <dbReference type="PROSITE" id="PS50110"/>
    </source>
</evidence>
<dbReference type="GO" id="GO:0005886">
    <property type="term" value="C:plasma membrane"/>
    <property type="evidence" value="ECO:0007669"/>
    <property type="project" value="UniProtKB-SubCell"/>
</dbReference>
<evidence type="ECO:0000256" key="10">
    <source>
        <dbReference type="ARBA" id="ARBA00023012"/>
    </source>
</evidence>
<organism evidence="17 18">
    <name type="scientific">Thalassovita taeanensis</name>
    <dbReference type="NCBI Taxonomy" id="657014"/>
    <lineage>
        <taxon>Bacteria</taxon>
        <taxon>Pseudomonadati</taxon>
        <taxon>Pseudomonadota</taxon>
        <taxon>Alphaproteobacteria</taxon>
        <taxon>Rhodobacterales</taxon>
        <taxon>Roseobacteraceae</taxon>
        <taxon>Thalassovita</taxon>
    </lineage>
</organism>
<dbReference type="GO" id="GO:0006355">
    <property type="term" value="P:regulation of DNA-templated transcription"/>
    <property type="evidence" value="ECO:0007669"/>
    <property type="project" value="InterPro"/>
</dbReference>
<dbReference type="Gene3D" id="3.40.50.2300">
    <property type="match status" value="1"/>
</dbReference>
<evidence type="ECO:0000256" key="3">
    <source>
        <dbReference type="ARBA" id="ARBA00012438"/>
    </source>
</evidence>
<proteinExistence type="predicted"/>
<dbReference type="GO" id="GO:0005524">
    <property type="term" value="F:ATP binding"/>
    <property type="evidence" value="ECO:0007669"/>
    <property type="project" value="UniProtKB-KW"/>
</dbReference>
<dbReference type="PROSITE" id="PS50112">
    <property type="entry name" value="PAS"/>
    <property type="match status" value="1"/>
</dbReference>
<evidence type="ECO:0000313" key="18">
    <source>
        <dbReference type="Proteomes" id="UP000198634"/>
    </source>
</evidence>
<dbReference type="InterPro" id="IPR005467">
    <property type="entry name" value="His_kinase_dom"/>
</dbReference>
<dbReference type="CDD" id="cd00130">
    <property type="entry name" value="PAS"/>
    <property type="match status" value="1"/>
</dbReference>
<evidence type="ECO:0000256" key="1">
    <source>
        <dbReference type="ARBA" id="ARBA00000085"/>
    </source>
</evidence>
<evidence type="ECO:0000256" key="7">
    <source>
        <dbReference type="ARBA" id="ARBA00022741"/>
    </source>
</evidence>
<evidence type="ECO:0000256" key="11">
    <source>
        <dbReference type="ARBA" id="ARBA00023136"/>
    </source>
</evidence>
<dbReference type="PROSITE" id="PS50109">
    <property type="entry name" value="HIS_KIN"/>
    <property type="match status" value="1"/>
</dbReference>
<dbReference type="SMART" id="SM00091">
    <property type="entry name" value="PAS"/>
    <property type="match status" value="1"/>
</dbReference>